<accession>A0A1F6VPR6</accession>
<organism evidence="1 2">
    <name type="scientific">Candidatus Nomurabacteria bacterium RIFCSPHIGHO2_02_FULL_35_13</name>
    <dbReference type="NCBI Taxonomy" id="1801748"/>
    <lineage>
        <taxon>Bacteria</taxon>
        <taxon>Candidatus Nomuraibacteriota</taxon>
    </lineage>
</organism>
<comment type="caution">
    <text evidence="1">The sequence shown here is derived from an EMBL/GenBank/DDBJ whole genome shotgun (WGS) entry which is preliminary data.</text>
</comment>
<dbReference type="Proteomes" id="UP000177112">
    <property type="component" value="Unassembled WGS sequence"/>
</dbReference>
<name>A0A1F6VPR6_9BACT</name>
<proteinExistence type="predicted"/>
<gene>
    <name evidence="1" type="ORF">A3B84_03030</name>
</gene>
<dbReference type="AlphaFoldDB" id="A0A1F6VPR6"/>
<dbReference type="STRING" id="1801748.A3B84_03030"/>
<sequence>MKTILVDAVDCFIIEKDGKFIIFQDMYKLLEKYSNKKIILTGASDDKRELFGLDNMPYEVFTLKHNPEKTNPEYYKIMLKNFNLNKNDVIYFEHNTDAVRSAQSIGINTYFYDNDKKDLESLKEFLDKNFK</sequence>
<dbReference type="InterPro" id="IPR023214">
    <property type="entry name" value="HAD_sf"/>
</dbReference>
<dbReference type="EMBL" id="MFTY01000007">
    <property type="protein sequence ID" value="OGI71562.1"/>
    <property type="molecule type" value="Genomic_DNA"/>
</dbReference>
<dbReference type="Gene3D" id="3.40.50.1000">
    <property type="entry name" value="HAD superfamily/HAD-like"/>
    <property type="match status" value="1"/>
</dbReference>
<dbReference type="InterPro" id="IPR036412">
    <property type="entry name" value="HAD-like_sf"/>
</dbReference>
<reference evidence="1 2" key="1">
    <citation type="journal article" date="2016" name="Nat. Commun.">
        <title>Thousands of microbial genomes shed light on interconnected biogeochemical processes in an aquifer system.</title>
        <authorList>
            <person name="Anantharaman K."/>
            <person name="Brown C.T."/>
            <person name="Hug L.A."/>
            <person name="Sharon I."/>
            <person name="Castelle C.J."/>
            <person name="Probst A.J."/>
            <person name="Thomas B.C."/>
            <person name="Singh A."/>
            <person name="Wilkins M.J."/>
            <person name="Karaoz U."/>
            <person name="Brodie E.L."/>
            <person name="Williams K.H."/>
            <person name="Hubbard S.S."/>
            <person name="Banfield J.F."/>
        </authorList>
    </citation>
    <scope>NUCLEOTIDE SEQUENCE [LARGE SCALE GENOMIC DNA]</scope>
</reference>
<protein>
    <recommendedName>
        <fullName evidence="3">FCP1 homology domain-containing protein</fullName>
    </recommendedName>
</protein>
<evidence type="ECO:0000313" key="1">
    <source>
        <dbReference type="EMBL" id="OGI71562.1"/>
    </source>
</evidence>
<evidence type="ECO:0008006" key="3">
    <source>
        <dbReference type="Google" id="ProtNLM"/>
    </source>
</evidence>
<dbReference type="SUPFAM" id="SSF56784">
    <property type="entry name" value="HAD-like"/>
    <property type="match status" value="1"/>
</dbReference>
<evidence type="ECO:0000313" key="2">
    <source>
        <dbReference type="Proteomes" id="UP000177112"/>
    </source>
</evidence>